<dbReference type="GO" id="GO:0031640">
    <property type="term" value="P:killing of cells of another organism"/>
    <property type="evidence" value="ECO:0007669"/>
    <property type="project" value="UniProtKB-KW"/>
</dbReference>
<evidence type="ECO:0000256" key="3">
    <source>
        <dbReference type="ARBA" id="ARBA00022638"/>
    </source>
</evidence>
<sequence>MSRQINNDGLNLVKQFEGLRLEAYRCPAGVWTIGYGHTHGVKPEATISEEQANHLLAEDLAESGVQVDQCVNVTLIDNQYAALSSFVFNAGIGNLTASTLLKRLNTGDYDCVPSELSKWVKATDPKTGNKVSLAGLVKRRAAEGELWLKTDSDDPFLTSTDMPQRVYADDPRVSYRVAARDGLRMRSGAGVNFDILQVLPIDTEVFIIKEKDGWAAIDLQSDGAIDGWVSQDFLKLKSA</sequence>
<dbReference type="Gene3D" id="1.10.530.40">
    <property type="match status" value="1"/>
</dbReference>
<proteinExistence type="inferred from homology"/>
<dbReference type="PANTHER" id="PTHR38107:SF3">
    <property type="entry name" value="LYSOZYME RRRD-RELATED"/>
    <property type="match status" value="1"/>
</dbReference>
<keyword evidence="6 7" id="KW-0326">Glycosidase</keyword>
<dbReference type="GO" id="GO:0042742">
    <property type="term" value="P:defense response to bacterium"/>
    <property type="evidence" value="ECO:0007669"/>
    <property type="project" value="UniProtKB-KW"/>
</dbReference>
<reference evidence="9 10" key="1">
    <citation type="submission" date="2018-02" db="EMBL/GenBank/DDBJ databases">
        <title>Subsurface microbial communities from deep shales in Ohio and West Virginia, USA.</title>
        <authorList>
            <person name="Wrighton K."/>
        </authorList>
    </citation>
    <scope>NUCLEOTIDE SEQUENCE [LARGE SCALE GENOMIC DNA]</scope>
    <source>
        <strain evidence="9 10">OWC-DMM</strain>
    </source>
</reference>
<keyword evidence="2 7" id="KW-0929">Antimicrobial</keyword>
<dbReference type="GO" id="GO:0016998">
    <property type="term" value="P:cell wall macromolecule catabolic process"/>
    <property type="evidence" value="ECO:0007669"/>
    <property type="project" value="InterPro"/>
</dbReference>
<dbReference type="Pfam" id="PF08239">
    <property type="entry name" value="SH3_3"/>
    <property type="match status" value="1"/>
</dbReference>
<dbReference type="InterPro" id="IPR034690">
    <property type="entry name" value="Endolysin_T4_type"/>
</dbReference>
<dbReference type="InterPro" id="IPR023346">
    <property type="entry name" value="Lysozyme-like_dom_sf"/>
</dbReference>
<comment type="caution">
    <text evidence="9">The sequence shown here is derived from an EMBL/GenBank/DDBJ whole genome shotgun (WGS) entry which is preliminary data.</text>
</comment>
<dbReference type="AlphaFoldDB" id="A0A2S6HCU7"/>
<dbReference type="EC" id="3.2.1.17" evidence="7"/>
<dbReference type="Gene3D" id="2.30.30.40">
    <property type="entry name" value="SH3 Domains"/>
    <property type="match status" value="1"/>
</dbReference>
<dbReference type="Proteomes" id="UP000240010">
    <property type="component" value="Unassembled WGS sequence"/>
</dbReference>
<gene>
    <name evidence="9" type="ORF">B0F87_106167</name>
</gene>
<evidence type="ECO:0000259" key="8">
    <source>
        <dbReference type="Pfam" id="PF08239"/>
    </source>
</evidence>
<dbReference type="Pfam" id="PF00959">
    <property type="entry name" value="Phage_lysozyme"/>
    <property type="match status" value="1"/>
</dbReference>
<keyword evidence="3 7" id="KW-0081">Bacteriolytic enzyme</keyword>
<dbReference type="InterPro" id="IPR023347">
    <property type="entry name" value="Lysozyme_dom_sf"/>
</dbReference>
<protein>
    <recommendedName>
        <fullName evidence="7">Lysozyme</fullName>
        <ecNumber evidence="7">3.2.1.17</ecNumber>
    </recommendedName>
</protein>
<dbReference type="HAMAP" id="MF_04110">
    <property type="entry name" value="ENDOLYSIN_T4"/>
    <property type="match status" value="1"/>
</dbReference>
<evidence type="ECO:0000313" key="10">
    <source>
        <dbReference type="Proteomes" id="UP000240010"/>
    </source>
</evidence>
<evidence type="ECO:0000256" key="2">
    <source>
        <dbReference type="ARBA" id="ARBA00022529"/>
    </source>
</evidence>
<dbReference type="GO" id="GO:0003796">
    <property type="term" value="F:lysozyme activity"/>
    <property type="evidence" value="ECO:0007669"/>
    <property type="project" value="UniProtKB-EC"/>
</dbReference>
<dbReference type="RefSeq" id="WP_104429176.1">
    <property type="nucleotide sequence ID" value="NZ_PTIZ01000006.1"/>
</dbReference>
<evidence type="ECO:0000256" key="4">
    <source>
        <dbReference type="ARBA" id="ARBA00022801"/>
    </source>
</evidence>
<dbReference type="CDD" id="cd00737">
    <property type="entry name" value="lyz_endolysin_autolysin"/>
    <property type="match status" value="1"/>
</dbReference>
<dbReference type="SUPFAM" id="SSF53955">
    <property type="entry name" value="Lysozyme-like"/>
    <property type="match status" value="1"/>
</dbReference>
<evidence type="ECO:0000313" key="9">
    <source>
        <dbReference type="EMBL" id="PPK75319.1"/>
    </source>
</evidence>
<evidence type="ECO:0000256" key="6">
    <source>
        <dbReference type="ARBA" id="ARBA00023295"/>
    </source>
</evidence>
<dbReference type="InterPro" id="IPR003646">
    <property type="entry name" value="SH3-like_bac-type"/>
</dbReference>
<comment type="catalytic activity">
    <reaction evidence="1 7">
        <text>Hydrolysis of (1-&gt;4)-beta-linkages between N-acetylmuramic acid and N-acetyl-D-glucosamine residues in a peptidoglycan and between N-acetyl-D-glucosamine residues in chitodextrins.</text>
        <dbReference type="EC" id="3.2.1.17"/>
    </reaction>
</comment>
<dbReference type="InterPro" id="IPR033907">
    <property type="entry name" value="Endolysin_autolysin"/>
</dbReference>
<feature type="domain" description="SH3b" evidence="8">
    <location>
        <begin position="181"/>
        <end position="235"/>
    </location>
</feature>
<name>A0A2S6HCU7_9GAMM</name>
<keyword evidence="5" id="KW-1035">Host cytoplasm</keyword>
<organism evidence="9 10">
    <name type="scientific">Methylobacter tundripaludum</name>
    <dbReference type="NCBI Taxonomy" id="173365"/>
    <lineage>
        <taxon>Bacteria</taxon>
        <taxon>Pseudomonadati</taxon>
        <taxon>Pseudomonadota</taxon>
        <taxon>Gammaproteobacteria</taxon>
        <taxon>Methylococcales</taxon>
        <taxon>Methylococcaceae</taxon>
        <taxon>Methylobacter</taxon>
    </lineage>
</organism>
<comment type="similarity">
    <text evidence="7">Belongs to the glycosyl hydrolase 24 family.</text>
</comment>
<evidence type="ECO:0000256" key="7">
    <source>
        <dbReference type="RuleBase" id="RU003788"/>
    </source>
</evidence>
<evidence type="ECO:0000256" key="5">
    <source>
        <dbReference type="ARBA" id="ARBA00023200"/>
    </source>
</evidence>
<dbReference type="EMBL" id="PTIZ01000006">
    <property type="protein sequence ID" value="PPK75319.1"/>
    <property type="molecule type" value="Genomic_DNA"/>
</dbReference>
<dbReference type="InterPro" id="IPR051018">
    <property type="entry name" value="Bacteriophage_GH24"/>
</dbReference>
<evidence type="ECO:0000256" key="1">
    <source>
        <dbReference type="ARBA" id="ARBA00000632"/>
    </source>
</evidence>
<dbReference type="InterPro" id="IPR002196">
    <property type="entry name" value="Glyco_hydro_24"/>
</dbReference>
<accession>A0A2S6HCU7</accession>
<dbReference type="GO" id="GO:0009253">
    <property type="term" value="P:peptidoglycan catabolic process"/>
    <property type="evidence" value="ECO:0007669"/>
    <property type="project" value="InterPro"/>
</dbReference>
<dbReference type="PANTHER" id="PTHR38107">
    <property type="match status" value="1"/>
</dbReference>
<keyword evidence="4 7" id="KW-0378">Hydrolase</keyword>